<name>A0A7N2LUZ2_QUELO</name>
<evidence type="ECO:0008006" key="3">
    <source>
        <dbReference type="Google" id="ProtNLM"/>
    </source>
</evidence>
<reference evidence="1" key="2">
    <citation type="submission" date="2021-01" db="UniProtKB">
        <authorList>
            <consortium name="EnsemblPlants"/>
        </authorList>
    </citation>
    <scope>IDENTIFICATION</scope>
</reference>
<organism evidence="1 2">
    <name type="scientific">Quercus lobata</name>
    <name type="common">Valley oak</name>
    <dbReference type="NCBI Taxonomy" id="97700"/>
    <lineage>
        <taxon>Eukaryota</taxon>
        <taxon>Viridiplantae</taxon>
        <taxon>Streptophyta</taxon>
        <taxon>Embryophyta</taxon>
        <taxon>Tracheophyta</taxon>
        <taxon>Spermatophyta</taxon>
        <taxon>Magnoliopsida</taxon>
        <taxon>eudicotyledons</taxon>
        <taxon>Gunneridae</taxon>
        <taxon>Pentapetalae</taxon>
        <taxon>rosids</taxon>
        <taxon>fabids</taxon>
        <taxon>Fagales</taxon>
        <taxon>Fagaceae</taxon>
        <taxon>Quercus</taxon>
    </lineage>
</organism>
<reference evidence="1 2" key="1">
    <citation type="journal article" date="2016" name="G3 (Bethesda)">
        <title>First Draft Assembly and Annotation of the Genome of a California Endemic Oak Quercus lobata Nee (Fagaceae).</title>
        <authorList>
            <person name="Sork V.L."/>
            <person name="Fitz-Gibbon S.T."/>
            <person name="Puiu D."/>
            <person name="Crepeau M."/>
            <person name="Gugger P.F."/>
            <person name="Sherman R."/>
            <person name="Stevens K."/>
            <person name="Langley C.H."/>
            <person name="Pellegrini M."/>
            <person name="Salzberg S.L."/>
        </authorList>
    </citation>
    <scope>NUCLEOTIDE SEQUENCE [LARGE SCALE GENOMIC DNA]</scope>
    <source>
        <strain evidence="1 2">cv. SW786</strain>
    </source>
</reference>
<dbReference type="Proteomes" id="UP000594261">
    <property type="component" value="Chromosome 5"/>
</dbReference>
<evidence type="ECO:0000313" key="2">
    <source>
        <dbReference type="Proteomes" id="UP000594261"/>
    </source>
</evidence>
<sequence>MRVKAQLVTLEPHYGRRLVDVTDVALQVISNGTSQDLKTLFVTTWYNWFNRNQVVYESTSLPPDQIWDSALRLAKDCKGALSPTIQQQGCRVSHWFLPSLGFHKVNVDGATNPDGTISNIGVIICDSSRHIIATLNKPLLAHYPPNTVEAIALENDIILAHEMNIPPRHY</sequence>
<dbReference type="AlphaFoldDB" id="A0A7N2LUZ2"/>
<keyword evidence="2" id="KW-1185">Reference proteome</keyword>
<proteinExistence type="predicted"/>
<protein>
    <recommendedName>
        <fullName evidence="3">RNase H type-1 domain-containing protein</fullName>
    </recommendedName>
</protein>
<dbReference type="EnsemblPlants" id="QL05p087658:mrna">
    <property type="protein sequence ID" value="QL05p087658:mrna"/>
    <property type="gene ID" value="QL05p087658"/>
</dbReference>
<dbReference type="InParanoid" id="A0A7N2LUZ2"/>
<dbReference type="Gramene" id="QL05p087658:mrna">
    <property type="protein sequence ID" value="QL05p087658:mrna"/>
    <property type="gene ID" value="QL05p087658"/>
</dbReference>
<evidence type="ECO:0000313" key="1">
    <source>
        <dbReference type="EnsemblPlants" id="QL05p087658:mrna"/>
    </source>
</evidence>
<dbReference type="EMBL" id="LRBV02000005">
    <property type="status" value="NOT_ANNOTATED_CDS"/>
    <property type="molecule type" value="Genomic_DNA"/>
</dbReference>
<accession>A0A7N2LUZ2</accession>